<gene>
    <name evidence="4" type="ORF">DEO72_LG10g2260</name>
</gene>
<dbReference type="PRINTS" id="PR00291">
    <property type="entry name" value="KUNITZINHBTR"/>
</dbReference>
<dbReference type="InterPro" id="IPR002160">
    <property type="entry name" value="Prot_inh_Kunz-lg"/>
</dbReference>
<dbReference type="OrthoDB" id="1410209at2759"/>
<dbReference type="Gramene" id="Vigun05g146200.1.v1.2">
    <property type="protein sequence ID" value="Vigun05g146200.1.v1.2.CDS.1"/>
    <property type="gene ID" value="Vigun05g146200.v1.2"/>
</dbReference>
<dbReference type="InterPro" id="IPR011065">
    <property type="entry name" value="Kunitz_inhibitor_STI-like_sf"/>
</dbReference>
<comment type="similarity">
    <text evidence="1">Belongs to the protease inhibitor I3 (leguminous Kunitz-type inhibitor) family.</text>
</comment>
<dbReference type="PROSITE" id="PS00283">
    <property type="entry name" value="SOYBEAN_KUNITZ"/>
    <property type="match status" value="1"/>
</dbReference>
<dbReference type="EMBL" id="CP039354">
    <property type="protein sequence ID" value="QCE11027.1"/>
    <property type="molecule type" value="Genomic_DNA"/>
</dbReference>
<evidence type="ECO:0000256" key="1">
    <source>
        <dbReference type="ARBA" id="ARBA00005440"/>
    </source>
</evidence>
<keyword evidence="2" id="KW-1015">Disulfide bond</keyword>
<dbReference type="Gene3D" id="2.80.10.50">
    <property type="match status" value="1"/>
</dbReference>
<dbReference type="Pfam" id="PF00197">
    <property type="entry name" value="Kunitz_legume"/>
    <property type="match status" value="1"/>
</dbReference>
<dbReference type="PANTHER" id="PTHR33107">
    <property type="entry name" value="KUNITZ TRYPSIN INHIBITOR 2"/>
    <property type="match status" value="1"/>
</dbReference>
<accession>A0A4D6NGF7</accession>
<dbReference type="PANTHER" id="PTHR33107:SF81">
    <property type="entry name" value="TRYPSIN INHIBITOR A"/>
    <property type="match status" value="1"/>
</dbReference>
<feature type="signal peptide" evidence="3">
    <location>
        <begin position="1"/>
        <end position="24"/>
    </location>
</feature>
<dbReference type="GO" id="GO:0004866">
    <property type="term" value="F:endopeptidase inhibitor activity"/>
    <property type="evidence" value="ECO:0007669"/>
    <property type="project" value="InterPro"/>
</dbReference>
<proteinExistence type="inferred from homology"/>
<keyword evidence="3" id="KW-0732">Signal</keyword>
<sequence>MRSATLFALFLLSALTFYPPSTTAQPVKDAYGNSVKNGGLYYIFPRFWGGGGGGIKRAITGDETSPLSVVQTPFETDPGNPWRIQSLVAALFVPEGRVYISYDVQQPGVRSNYWTAVEGEAERTVVKLGYPNSHPGFFTIHKTSSADTYKFQFCSNDDATSCSNVGIVKDDAGNRLLATNQEKPFEFILAPVSSVASK</sequence>
<evidence type="ECO:0000313" key="4">
    <source>
        <dbReference type="EMBL" id="QCE11027.1"/>
    </source>
</evidence>
<dbReference type="Proteomes" id="UP000501690">
    <property type="component" value="Linkage Group LG10"/>
</dbReference>
<organism evidence="4 5">
    <name type="scientific">Vigna unguiculata</name>
    <name type="common">Cowpea</name>
    <dbReference type="NCBI Taxonomy" id="3917"/>
    <lineage>
        <taxon>Eukaryota</taxon>
        <taxon>Viridiplantae</taxon>
        <taxon>Streptophyta</taxon>
        <taxon>Embryophyta</taxon>
        <taxon>Tracheophyta</taxon>
        <taxon>Spermatophyta</taxon>
        <taxon>Magnoliopsida</taxon>
        <taxon>eudicotyledons</taxon>
        <taxon>Gunneridae</taxon>
        <taxon>Pentapetalae</taxon>
        <taxon>rosids</taxon>
        <taxon>fabids</taxon>
        <taxon>Fabales</taxon>
        <taxon>Fabaceae</taxon>
        <taxon>Papilionoideae</taxon>
        <taxon>50 kb inversion clade</taxon>
        <taxon>NPAAA clade</taxon>
        <taxon>indigoferoid/millettioid clade</taxon>
        <taxon>Phaseoleae</taxon>
        <taxon>Vigna</taxon>
    </lineage>
</organism>
<name>A0A4D6NGF7_VIGUN</name>
<evidence type="ECO:0000256" key="2">
    <source>
        <dbReference type="ARBA" id="ARBA00023157"/>
    </source>
</evidence>
<evidence type="ECO:0000256" key="3">
    <source>
        <dbReference type="SAM" id="SignalP"/>
    </source>
</evidence>
<evidence type="ECO:0000313" key="5">
    <source>
        <dbReference type="Proteomes" id="UP000501690"/>
    </source>
</evidence>
<dbReference type="SMART" id="SM00452">
    <property type="entry name" value="STI"/>
    <property type="match status" value="1"/>
</dbReference>
<feature type="chain" id="PRO_5020026837" evidence="3">
    <location>
        <begin position="25"/>
        <end position="198"/>
    </location>
</feature>
<reference evidence="4 5" key="1">
    <citation type="submission" date="2019-04" db="EMBL/GenBank/DDBJ databases">
        <title>An improved genome assembly and genetic linkage map for asparagus bean, Vigna unguiculata ssp. sesquipedialis.</title>
        <authorList>
            <person name="Xia Q."/>
            <person name="Zhang R."/>
            <person name="Dong Y."/>
        </authorList>
    </citation>
    <scope>NUCLEOTIDE SEQUENCE [LARGE SCALE GENOMIC DNA]</scope>
    <source>
        <tissue evidence="4">Leaf</tissue>
    </source>
</reference>
<protein>
    <submittedName>
        <fullName evidence="4">Kunitz inhibitor ST1-like</fullName>
    </submittedName>
</protein>
<dbReference type="AlphaFoldDB" id="A0A4D6NGF7"/>
<keyword evidence="5" id="KW-1185">Reference proteome</keyword>
<dbReference type="SUPFAM" id="SSF50386">
    <property type="entry name" value="STI-like"/>
    <property type="match status" value="1"/>
</dbReference>